<feature type="chain" id="PRO_5046886885" evidence="1">
    <location>
        <begin position="17"/>
        <end position="138"/>
    </location>
</feature>
<organism evidence="2 3">
    <name type="scientific">Bicyclus anynana</name>
    <name type="common">Squinting bush brown butterfly</name>
    <dbReference type="NCBI Taxonomy" id="110368"/>
    <lineage>
        <taxon>Eukaryota</taxon>
        <taxon>Metazoa</taxon>
        <taxon>Ecdysozoa</taxon>
        <taxon>Arthropoda</taxon>
        <taxon>Hexapoda</taxon>
        <taxon>Insecta</taxon>
        <taxon>Pterygota</taxon>
        <taxon>Neoptera</taxon>
        <taxon>Endopterygota</taxon>
        <taxon>Lepidoptera</taxon>
        <taxon>Glossata</taxon>
        <taxon>Ditrysia</taxon>
        <taxon>Papilionoidea</taxon>
        <taxon>Nymphalidae</taxon>
        <taxon>Satyrinae</taxon>
        <taxon>Satyrini</taxon>
        <taxon>Mycalesina</taxon>
        <taxon>Bicyclus</taxon>
    </lineage>
</organism>
<evidence type="ECO:0000313" key="2">
    <source>
        <dbReference type="Proteomes" id="UP001652582"/>
    </source>
</evidence>
<gene>
    <name evidence="3" type="primary">LOC112055645</name>
</gene>
<proteinExistence type="predicted"/>
<dbReference type="RefSeq" id="XP_052743543.1">
    <property type="nucleotide sequence ID" value="XM_052887583.1"/>
</dbReference>
<dbReference type="Proteomes" id="UP001652582">
    <property type="component" value="Chromosome 19"/>
</dbReference>
<reference evidence="3" key="1">
    <citation type="submission" date="2025-08" db="UniProtKB">
        <authorList>
            <consortium name="RefSeq"/>
        </authorList>
    </citation>
    <scope>IDENTIFICATION</scope>
</reference>
<keyword evidence="2" id="KW-1185">Reference proteome</keyword>
<evidence type="ECO:0000256" key="1">
    <source>
        <dbReference type="SAM" id="SignalP"/>
    </source>
</evidence>
<evidence type="ECO:0000313" key="3">
    <source>
        <dbReference type="RefSeq" id="XP_052743543.1"/>
    </source>
</evidence>
<accession>A0ABM3LWV5</accession>
<sequence length="138" mass="15631">MYKVVILSSFLVIVAGYPDMFATQTFKTGIEYHGSLPMGGGSERYRHRNNLDPFYITVTANANNGYVITYLQVSATTDITGSVEFNLVEGQTGSKKMVFQLISNQTDFLSYNYLAYGIKEDKYRKLSNIITLQLRNIR</sequence>
<protein>
    <submittedName>
        <fullName evidence="3">Uncharacterized protein LOC112055645</fullName>
    </submittedName>
</protein>
<keyword evidence="1" id="KW-0732">Signal</keyword>
<feature type="signal peptide" evidence="1">
    <location>
        <begin position="1"/>
        <end position="16"/>
    </location>
</feature>
<name>A0ABM3LWV5_BICAN</name>
<dbReference type="GeneID" id="112055645"/>